<dbReference type="SUPFAM" id="SSF53756">
    <property type="entry name" value="UDP-Glycosyltransferase/glycogen phosphorylase"/>
    <property type="match status" value="1"/>
</dbReference>
<dbReference type="InterPro" id="IPR001296">
    <property type="entry name" value="Glyco_trans_1"/>
</dbReference>
<proteinExistence type="predicted"/>
<evidence type="ECO:0000313" key="2">
    <source>
        <dbReference type="EMBL" id="MBD7936524.1"/>
    </source>
</evidence>
<dbReference type="Gene3D" id="3.40.50.2000">
    <property type="entry name" value="Glycogen Phosphorylase B"/>
    <property type="match status" value="1"/>
</dbReference>
<name>A0ABR8QM41_9BACI</name>
<evidence type="ECO:0000259" key="1">
    <source>
        <dbReference type="Pfam" id="PF00534"/>
    </source>
</evidence>
<dbReference type="EMBL" id="JACSQT010000002">
    <property type="protein sequence ID" value="MBD7936524.1"/>
    <property type="molecule type" value="Genomic_DNA"/>
</dbReference>
<comment type="caution">
    <text evidence="2">The sequence shown here is derived from an EMBL/GenBank/DDBJ whole genome shotgun (WGS) entry which is preliminary data.</text>
</comment>
<protein>
    <submittedName>
        <fullName evidence="2">Glycosyltransferase</fullName>
    </submittedName>
</protein>
<evidence type="ECO:0000313" key="3">
    <source>
        <dbReference type="Proteomes" id="UP000657931"/>
    </source>
</evidence>
<organism evidence="2 3">
    <name type="scientific">Cytobacillus stercorigallinarum</name>
    <dbReference type="NCBI Taxonomy" id="2762240"/>
    <lineage>
        <taxon>Bacteria</taxon>
        <taxon>Bacillati</taxon>
        <taxon>Bacillota</taxon>
        <taxon>Bacilli</taxon>
        <taxon>Bacillales</taxon>
        <taxon>Bacillaceae</taxon>
        <taxon>Cytobacillus</taxon>
    </lineage>
</organism>
<sequence>MIARDVGGKPEMIEDGVTGFLIPSGDSKKLAQQISFLLREDKIRKSLGYERICVRS</sequence>
<keyword evidence="3" id="KW-1185">Reference proteome</keyword>
<feature type="domain" description="Glycosyl transferase family 1" evidence="1">
    <location>
        <begin position="2"/>
        <end position="49"/>
    </location>
</feature>
<dbReference type="Proteomes" id="UP000657931">
    <property type="component" value="Unassembled WGS sequence"/>
</dbReference>
<reference evidence="2 3" key="1">
    <citation type="submission" date="2020-08" db="EMBL/GenBank/DDBJ databases">
        <title>A Genomic Blueprint of the Chicken Gut Microbiome.</title>
        <authorList>
            <person name="Gilroy R."/>
            <person name="Ravi A."/>
            <person name="Getino M."/>
            <person name="Pursley I."/>
            <person name="Horton D.L."/>
            <person name="Alikhan N.-F."/>
            <person name="Baker D."/>
            <person name="Gharbi K."/>
            <person name="Hall N."/>
            <person name="Watson M."/>
            <person name="Adriaenssens E.M."/>
            <person name="Foster-Nyarko E."/>
            <person name="Jarju S."/>
            <person name="Secka A."/>
            <person name="Antonio M."/>
            <person name="Oren A."/>
            <person name="Chaudhuri R."/>
            <person name="La Ragione R.M."/>
            <person name="Hildebrand F."/>
            <person name="Pallen M.J."/>
        </authorList>
    </citation>
    <scope>NUCLEOTIDE SEQUENCE [LARGE SCALE GENOMIC DNA]</scope>
    <source>
        <strain evidence="2 3">Sa5YUA1</strain>
    </source>
</reference>
<gene>
    <name evidence="2" type="ORF">H9655_05755</name>
</gene>
<dbReference type="Pfam" id="PF00534">
    <property type="entry name" value="Glycos_transf_1"/>
    <property type="match status" value="1"/>
</dbReference>
<accession>A0ABR8QM41</accession>